<name>A0A655BW98_SALET</name>
<sequence>MVNRDELTEAHGQIFRLNGNLFLLSVIRRDHHWLMRLALRFWQQGDKRLFQRRAMGFCPQLLRAAGCQYLARIHRHQPVKTLRLFHIGRCDQHAHIGLPLADTVD</sequence>
<gene>
    <name evidence="1" type="ORF">ERS008207_01073</name>
</gene>
<organism evidence="1 2">
    <name type="scientific">Salmonella enterica subsp. enterica serovar Bovismorbificans</name>
    <dbReference type="NCBI Taxonomy" id="58097"/>
    <lineage>
        <taxon>Bacteria</taxon>
        <taxon>Pseudomonadati</taxon>
        <taxon>Pseudomonadota</taxon>
        <taxon>Gammaproteobacteria</taxon>
        <taxon>Enterobacterales</taxon>
        <taxon>Enterobacteriaceae</taxon>
        <taxon>Salmonella</taxon>
    </lineage>
</organism>
<proteinExistence type="predicted"/>
<evidence type="ECO:0000313" key="1">
    <source>
        <dbReference type="EMBL" id="CNT82486.1"/>
    </source>
</evidence>
<accession>A0A655BW98</accession>
<dbReference type="EMBL" id="CQPD01000008">
    <property type="protein sequence ID" value="CNT82486.1"/>
    <property type="molecule type" value="Genomic_DNA"/>
</dbReference>
<dbReference type="Proteomes" id="UP000042394">
    <property type="component" value="Unassembled WGS sequence"/>
</dbReference>
<dbReference type="AlphaFoldDB" id="A0A655BW98"/>
<protein>
    <submittedName>
        <fullName evidence="1">Uncharacterized protein</fullName>
    </submittedName>
</protein>
<evidence type="ECO:0000313" key="2">
    <source>
        <dbReference type="Proteomes" id="UP000042394"/>
    </source>
</evidence>
<reference evidence="1 2" key="1">
    <citation type="submission" date="2015-03" db="EMBL/GenBank/DDBJ databases">
        <authorList>
            <consortium name="Pathogen Informatics"/>
        </authorList>
    </citation>
    <scope>NUCLEOTIDE SEQUENCE [LARGE SCALE GENOMIC DNA]</scope>
    <source>
        <strain evidence="1 2">D4891</strain>
    </source>
</reference>